<evidence type="ECO:0000256" key="3">
    <source>
        <dbReference type="ARBA" id="ARBA00022840"/>
    </source>
</evidence>
<dbReference type="PANTHER" id="PTHR24220">
    <property type="entry name" value="IMPORT ATP-BINDING PROTEIN"/>
    <property type="match status" value="1"/>
</dbReference>
<dbReference type="Gene3D" id="3.40.50.300">
    <property type="entry name" value="P-loop containing nucleotide triphosphate hydrolases"/>
    <property type="match status" value="1"/>
</dbReference>
<dbReference type="GO" id="GO:0005524">
    <property type="term" value="F:ATP binding"/>
    <property type="evidence" value="ECO:0007669"/>
    <property type="project" value="UniProtKB-KW"/>
</dbReference>
<dbReference type="InterPro" id="IPR015854">
    <property type="entry name" value="ABC_transpr_LolD-like"/>
</dbReference>
<dbReference type="Pfam" id="PF00005">
    <property type="entry name" value="ABC_tran"/>
    <property type="match status" value="1"/>
</dbReference>
<reference evidence="8" key="1">
    <citation type="submission" date="2019-09" db="EMBL/GenBank/DDBJ databases">
        <title>Mumia zhuanghuii sp. nov. isolated from the intestinal contents of plateau pika (Ochotona curzoniae) in the Qinghai-Tibet plateau of China.</title>
        <authorList>
            <person name="Tian Z."/>
        </authorList>
    </citation>
    <scope>NUCLEOTIDE SEQUENCE [LARGE SCALE GENOMIC DNA]</scope>
    <source>
        <strain evidence="8">L-031</strain>
    </source>
</reference>
<dbReference type="PANTHER" id="PTHR24220:SF470">
    <property type="entry name" value="CELL DIVISION ATP-BINDING PROTEIN FTSE"/>
    <property type="match status" value="1"/>
</dbReference>
<dbReference type="KEGG" id="mlz:F6J85_12800"/>
<dbReference type="InterPro" id="IPR017871">
    <property type="entry name" value="ABC_transporter-like_CS"/>
</dbReference>
<evidence type="ECO:0000256" key="5">
    <source>
        <dbReference type="ARBA" id="ARBA00063837"/>
    </source>
</evidence>
<proteinExistence type="inferred from homology"/>
<dbReference type="Proteomes" id="UP000325516">
    <property type="component" value="Chromosome"/>
</dbReference>
<dbReference type="GO" id="GO:0022857">
    <property type="term" value="F:transmembrane transporter activity"/>
    <property type="evidence" value="ECO:0007669"/>
    <property type="project" value="TreeGrafter"/>
</dbReference>
<dbReference type="SUPFAM" id="SSF52540">
    <property type="entry name" value="P-loop containing nucleoside triphosphate hydrolases"/>
    <property type="match status" value="1"/>
</dbReference>
<dbReference type="FunFam" id="3.40.50.300:FF:000056">
    <property type="entry name" value="Cell division ATP-binding protein FtsE"/>
    <property type="match status" value="1"/>
</dbReference>
<keyword evidence="2" id="KW-0547">Nucleotide-binding</keyword>
<evidence type="ECO:0000313" key="7">
    <source>
        <dbReference type="EMBL" id="QEW03880.1"/>
    </source>
</evidence>
<dbReference type="RefSeq" id="WP_150925506.1">
    <property type="nucleotide sequence ID" value="NZ_CP044232.1"/>
</dbReference>
<dbReference type="GO" id="GO:0016887">
    <property type="term" value="F:ATP hydrolysis activity"/>
    <property type="evidence" value="ECO:0007669"/>
    <property type="project" value="InterPro"/>
</dbReference>
<evidence type="ECO:0000256" key="4">
    <source>
        <dbReference type="ARBA" id="ARBA00054718"/>
    </source>
</evidence>
<accession>A0A5J6L664</accession>
<dbReference type="EMBL" id="CP044232">
    <property type="protein sequence ID" value="QEW03880.1"/>
    <property type="molecule type" value="Genomic_DNA"/>
</dbReference>
<keyword evidence="3 7" id="KW-0067">ATP-binding</keyword>
<dbReference type="GO" id="GO:0005886">
    <property type="term" value="C:plasma membrane"/>
    <property type="evidence" value="ECO:0007669"/>
    <property type="project" value="UniProtKB-ARBA"/>
</dbReference>
<sequence>MVSTGTAIVEFQDVTKHHDAGSDARPALDGISLSIRQGEIFGVIGESGAGKTTLLELINGLTTPTSGSLTVQGVDVTRLRRRGLRRLRQGIGVVFQGIHLLSNRTVRANVALPLQLAHRGDGAALTRAEERGAVDEILAFVGLSHRADHFPAQLSGGERQRVGLARALVSRPALLLCDEPTSSLDASTTAEILRVLSDARDKLGTTVVVITHDLDVVKAICDRAALLERGRLRELIPVIKSDYRSLPTYYEQVKRELMP</sequence>
<evidence type="ECO:0000259" key="6">
    <source>
        <dbReference type="PROSITE" id="PS50893"/>
    </source>
</evidence>
<comment type="function">
    <text evidence="4">Part of the ABC transporter FtsEX involved in cellular division. Has ATPase activity.</text>
</comment>
<dbReference type="PROSITE" id="PS00211">
    <property type="entry name" value="ABC_TRANSPORTER_1"/>
    <property type="match status" value="1"/>
</dbReference>
<gene>
    <name evidence="7" type="ORF">F6J85_12800</name>
</gene>
<protein>
    <submittedName>
        <fullName evidence="7">ATP-binding cassette domain-containing protein</fullName>
    </submittedName>
</protein>
<dbReference type="InterPro" id="IPR003439">
    <property type="entry name" value="ABC_transporter-like_ATP-bd"/>
</dbReference>
<evidence type="ECO:0000256" key="2">
    <source>
        <dbReference type="ARBA" id="ARBA00022741"/>
    </source>
</evidence>
<feature type="domain" description="ABC transporter" evidence="6">
    <location>
        <begin position="9"/>
        <end position="254"/>
    </location>
</feature>
<dbReference type="InterPro" id="IPR003593">
    <property type="entry name" value="AAA+_ATPase"/>
</dbReference>
<evidence type="ECO:0000313" key="8">
    <source>
        <dbReference type="Proteomes" id="UP000325516"/>
    </source>
</evidence>
<dbReference type="PROSITE" id="PS50893">
    <property type="entry name" value="ABC_TRANSPORTER_2"/>
    <property type="match status" value="1"/>
</dbReference>
<dbReference type="InterPro" id="IPR027417">
    <property type="entry name" value="P-loop_NTPase"/>
</dbReference>
<evidence type="ECO:0000256" key="1">
    <source>
        <dbReference type="ARBA" id="ARBA00005417"/>
    </source>
</evidence>
<name>A0A5J6L664_9MICO</name>
<organism evidence="7 8">
    <name type="scientific">Microbacterium lushaniae</name>
    <dbReference type="NCBI Taxonomy" id="2614639"/>
    <lineage>
        <taxon>Bacteria</taxon>
        <taxon>Bacillati</taxon>
        <taxon>Actinomycetota</taxon>
        <taxon>Actinomycetes</taxon>
        <taxon>Micrococcales</taxon>
        <taxon>Microbacteriaceae</taxon>
        <taxon>Microbacterium</taxon>
    </lineage>
</organism>
<comment type="similarity">
    <text evidence="1">Belongs to the ABC transporter superfamily.</text>
</comment>
<comment type="subunit">
    <text evidence="5">Homodimer. Forms a membrane-associated complex with FtsX.</text>
</comment>
<dbReference type="SMART" id="SM00382">
    <property type="entry name" value="AAA"/>
    <property type="match status" value="1"/>
</dbReference>
<dbReference type="AlphaFoldDB" id="A0A5J6L664"/>
<keyword evidence="8" id="KW-1185">Reference proteome</keyword>